<gene>
    <name evidence="3" type="ORF">MPH_00029</name>
</gene>
<comment type="caution">
    <text evidence="3">The sequence shown here is derived from an EMBL/GenBank/DDBJ whole genome shotgun (WGS) entry which is preliminary data.</text>
</comment>
<sequence>MMFLEPWTADRGNPYYRSDPDPGFDVKNFEWRPYPVTVTDARTAMSTFSLDDHAFAFRPDPQGGAQDVLEVFKDNDDEQVQERYYPHVARVVKEVTGASEVIVFNHTVRRREPSVGLFGGSKGRQQPASTVGALEPLDFYSAR</sequence>
<reference evidence="3 4" key="1">
    <citation type="journal article" date="2012" name="BMC Genomics">
        <title>Tools to kill: Genome of one of the most destructive plant pathogenic fungi Macrophomina phaseolina.</title>
        <authorList>
            <person name="Islam M.S."/>
            <person name="Haque M.S."/>
            <person name="Islam M.M."/>
            <person name="Emdad E.M."/>
            <person name="Halim A."/>
            <person name="Hossen Q.M.M."/>
            <person name="Hossain M.Z."/>
            <person name="Ahmed B."/>
            <person name="Rahim S."/>
            <person name="Rahman M.S."/>
            <person name="Alam M.M."/>
            <person name="Hou S."/>
            <person name="Wan X."/>
            <person name="Saito J.A."/>
            <person name="Alam M."/>
        </authorList>
    </citation>
    <scope>NUCLEOTIDE SEQUENCE [LARGE SCALE GENOMIC DNA]</scope>
    <source>
        <strain evidence="3 4">MS6</strain>
    </source>
</reference>
<comment type="similarity">
    <text evidence="2">Belongs to the asaB hydroxylase/desaturase family.</text>
</comment>
<dbReference type="HOGENOM" id="CLU_1806533_0_0_1"/>
<dbReference type="PANTHER" id="PTHR34598">
    <property type="entry name" value="BLL6449 PROTEIN"/>
    <property type="match status" value="1"/>
</dbReference>
<organism evidence="3 4">
    <name type="scientific">Macrophomina phaseolina (strain MS6)</name>
    <name type="common">Charcoal rot fungus</name>
    <dbReference type="NCBI Taxonomy" id="1126212"/>
    <lineage>
        <taxon>Eukaryota</taxon>
        <taxon>Fungi</taxon>
        <taxon>Dikarya</taxon>
        <taxon>Ascomycota</taxon>
        <taxon>Pezizomycotina</taxon>
        <taxon>Dothideomycetes</taxon>
        <taxon>Dothideomycetes incertae sedis</taxon>
        <taxon>Botryosphaeriales</taxon>
        <taxon>Botryosphaeriaceae</taxon>
        <taxon>Macrophomina</taxon>
    </lineage>
</organism>
<dbReference type="VEuPathDB" id="FungiDB:MPH_00029"/>
<dbReference type="GO" id="GO:0016491">
    <property type="term" value="F:oxidoreductase activity"/>
    <property type="evidence" value="ECO:0007669"/>
    <property type="project" value="UniProtKB-KW"/>
</dbReference>
<evidence type="ECO:0000256" key="1">
    <source>
        <dbReference type="ARBA" id="ARBA00023002"/>
    </source>
</evidence>
<proteinExistence type="inferred from homology"/>
<name>K2T121_MACPH</name>
<dbReference type="AlphaFoldDB" id="K2T121"/>
<evidence type="ECO:0000313" key="3">
    <source>
        <dbReference type="EMBL" id="EKG22625.1"/>
    </source>
</evidence>
<protein>
    <submittedName>
        <fullName evidence="3">Uncharacterized protein</fullName>
    </submittedName>
</protein>
<evidence type="ECO:0000256" key="2">
    <source>
        <dbReference type="ARBA" id="ARBA00023604"/>
    </source>
</evidence>
<dbReference type="Proteomes" id="UP000007129">
    <property type="component" value="Unassembled WGS sequence"/>
</dbReference>
<keyword evidence="1" id="KW-0560">Oxidoreductase</keyword>
<dbReference type="OrthoDB" id="412788at2759"/>
<accession>K2T121</accession>
<dbReference type="PANTHER" id="PTHR34598:SF3">
    <property type="entry name" value="OXIDOREDUCTASE AN1597"/>
    <property type="match status" value="1"/>
</dbReference>
<dbReference type="InterPro" id="IPR044053">
    <property type="entry name" value="AsaB-like"/>
</dbReference>
<dbReference type="EMBL" id="AHHD01000005">
    <property type="protein sequence ID" value="EKG22625.1"/>
    <property type="molecule type" value="Genomic_DNA"/>
</dbReference>
<dbReference type="InParanoid" id="K2T121"/>
<evidence type="ECO:0000313" key="4">
    <source>
        <dbReference type="Proteomes" id="UP000007129"/>
    </source>
</evidence>